<comment type="subcellular location">
    <subcellularLocation>
        <location evidence="1">Membrane</location>
        <topology evidence="1">Multi-pass membrane protein</topology>
    </subcellularLocation>
</comment>
<dbReference type="Pfam" id="PF00892">
    <property type="entry name" value="EamA"/>
    <property type="match status" value="2"/>
</dbReference>
<evidence type="ECO:0000256" key="4">
    <source>
        <dbReference type="ARBA" id="ARBA00022989"/>
    </source>
</evidence>
<feature type="transmembrane region" description="Helical" evidence="6">
    <location>
        <begin position="51"/>
        <end position="72"/>
    </location>
</feature>
<dbReference type="PANTHER" id="PTHR32322">
    <property type="entry name" value="INNER MEMBRANE TRANSPORTER"/>
    <property type="match status" value="1"/>
</dbReference>
<proteinExistence type="inferred from homology"/>
<dbReference type="InterPro" id="IPR050638">
    <property type="entry name" value="AA-Vitamin_Transporters"/>
</dbReference>
<feature type="transmembrane region" description="Helical" evidence="6">
    <location>
        <begin position="23"/>
        <end position="44"/>
    </location>
</feature>
<feature type="transmembrane region" description="Helical" evidence="6">
    <location>
        <begin position="110"/>
        <end position="128"/>
    </location>
</feature>
<feature type="transmembrane region" description="Helical" evidence="6">
    <location>
        <begin position="256"/>
        <end position="277"/>
    </location>
</feature>
<keyword evidence="3 6" id="KW-0812">Transmembrane</keyword>
<protein>
    <recommendedName>
        <fullName evidence="7">EamA domain-containing protein</fullName>
    </recommendedName>
</protein>
<evidence type="ECO:0000313" key="9">
    <source>
        <dbReference type="Proteomes" id="UP000186040"/>
    </source>
</evidence>
<dbReference type="PANTHER" id="PTHR32322:SF2">
    <property type="entry name" value="EAMA DOMAIN-CONTAINING PROTEIN"/>
    <property type="match status" value="1"/>
</dbReference>
<dbReference type="AlphaFoldDB" id="A0A1Q9LC77"/>
<dbReference type="InterPro" id="IPR000620">
    <property type="entry name" value="EamA_dom"/>
</dbReference>
<keyword evidence="4 6" id="KW-1133">Transmembrane helix</keyword>
<evidence type="ECO:0000256" key="6">
    <source>
        <dbReference type="SAM" id="Phobius"/>
    </source>
</evidence>
<feature type="transmembrane region" description="Helical" evidence="6">
    <location>
        <begin position="232"/>
        <end position="250"/>
    </location>
</feature>
<feature type="transmembrane region" description="Helical" evidence="6">
    <location>
        <begin position="134"/>
        <end position="156"/>
    </location>
</feature>
<dbReference type="Proteomes" id="UP000186040">
    <property type="component" value="Unassembled WGS sequence"/>
</dbReference>
<reference evidence="8 9" key="1">
    <citation type="submission" date="2016-10" db="EMBL/GenBank/DDBJ databases">
        <title>The Draft Genome Sequence of Actinokineospora bangkokensis 44EHWT reveals the biosynthetic pathway of antifungal compounds Thailandins with unusual extender unit butylmalonyl-CoA.</title>
        <authorList>
            <person name="Greule A."/>
            <person name="Intra B."/>
            <person name="Flemming S."/>
            <person name="Rommel M.G."/>
            <person name="Panbangred W."/>
            <person name="Bechthold A."/>
        </authorList>
    </citation>
    <scope>NUCLEOTIDE SEQUENCE [LARGE SCALE GENOMIC DNA]</scope>
    <source>
        <strain evidence="8 9">44EHW</strain>
    </source>
</reference>
<sequence length="294" mass="30718">MWGSTYFWIKEALGGLSPSQFSFLRVLVGAVAMLAVVVIAGAALPRSPGVWLRLLLIGFLTNALPVLLVQVVPDATGADVGVVSVFNASVPIWVLLLARPAREPRAGARLVTGVLVGFAGVLLVFPPWEQADRWLTWGSLVNFVAAVAYGLAMIAMRRLMVRAGVRPVVLSATQAFFGVGWAAAVIPVEGWGPAPVWSTPVVVSLLVLGVLNTAVVFTFFTRLVLDEGALRAGTVLYLVPVVLVLGSAWLEGAPLSALHLVGMAVAVVGVAIAWVPARTGAPAPTPRPEPSAIG</sequence>
<comment type="caution">
    <text evidence="8">The sequence shown here is derived from an EMBL/GenBank/DDBJ whole genome shotgun (WGS) entry which is preliminary data.</text>
</comment>
<evidence type="ECO:0000256" key="5">
    <source>
        <dbReference type="ARBA" id="ARBA00023136"/>
    </source>
</evidence>
<accession>A0A1Q9LC77</accession>
<evidence type="ECO:0000256" key="3">
    <source>
        <dbReference type="ARBA" id="ARBA00022692"/>
    </source>
</evidence>
<evidence type="ECO:0000256" key="1">
    <source>
        <dbReference type="ARBA" id="ARBA00004141"/>
    </source>
</evidence>
<feature type="transmembrane region" description="Helical" evidence="6">
    <location>
        <begin position="78"/>
        <end position="98"/>
    </location>
</feature>
<evidence type="ECO:0000259" key="7">
    <source>
        <dbReference type="Pfam" id="PF00892"/>
    </source>
</evidence>
<dbReference type="GO" id="GO:0016020">
    <property type="term" value="C:membrane"/>
    <property type="evidence" value="ECO:0007669"/>
    <property type="project" value="UniProtKB-SubCell"/>
</dbReference>
<organism evidence="8 9">
    <name type="scientific">Actinokineospora bangkokensis</name>
    <dbReference type="NCBI Taxonomy" id="1193682"/>
    <lineage>
        <taxon>Bacteria</taxon>
        <taxon>Bacillati</taxon>
        <taxon>Actinomycetota</taxon>
        <taxon>Actinomycetes</taxon>
        <taxon>Pseudonocardiales</taxon>
        <taxon>Pseudonocardiaceae</taxon>
        <taxon>Actinokineospora</taxon>
    </lineage>
</organism>
<dbReference type="SUPFAM" id="SSF103481">
    <property type="entry name" value="Multidrug resistance efflux transporter EmrE"/>
    <property type="match status" value="2"/>
</dbReference>
<feature type="domain" description="EamA" evidence="7">
    <location>
        <begin position="137"/>
        <end position="273"/>
    </location>
</feature>
<gene>
    <name evidence="8" type="ORF">BJP25_05920</name>
</gene>
<name>A0A1Q9LC77_9PSEU</name>
<evidence type="ECO:0000313" key="8">
    <source>
        <dbReference type="EMBL" id="OLR89630.1"/>
    </source>
</evidence>
<dbReference type="InterPro" id="IPR037185">
    <property type="entry name" value="EmrE-like"/>
</dbReference>
<keyword evidence="9" id="KW-1185">Reference proteome</keyword>
<keyword evidence="5 6" id="KW-0472">Membrane</keyword>
<dbReference type="EMBL" id="MKQR01000032">
    <property type="protein sequence ID" value="OLR89630.1"/>
    <property type="molecule type" value="Genomic_DNA"/>
</dbReference>
<evidence type="ECO:0000256" key="2">
    <source>
        <dbReference type="ARBA" id="ARBA00007362"/>
    </source>
</evidence>
<comment type="similarity">
    <text evidence="2">Belongs to the EamA transporter family.</text>
</comment>
<dbReference type="STRING" id="1193682.BJP25_05920"/>
<feature type="transmembrane region" description="Helical" evidence="6">
    <location>
        <begin position="200"/>
        <end position="220"/>
    </location>
</feature>
<feature type="transmembrane region" description="Helical" evidence="6">
    <location>
        <begin position="168"/>
        <end position="188"/>
    </location>
</feature>
<feature type="domain" description="EamA" evidence="7">
    <location>
        <begin position="1"/>
        <end position="125"/>
    </location>
</feature>